<dbReference type="AlphaFoldDB" id="A0A067NV58"/>
<dbReference type="HOGENOM" id="CLU_2997462_0_0_1"/>
<evidence type="ECO:0000313" key="2">
    <source>
        <dbReference type="EMBL" id="KDQ31953.1"/>
    </source>
</evidence>
<dbReference type="VEuPathDB" id="FungiDB:PLEOSDRAFT_1069870"/>
<protein>
    <submittedName>
        <fullName evidence="2">Uncharacterized protein</fullName>
    </submittedName>
</protein>
<dbReference type="InParanoid" id="A0A067NV58"/>
<reference evidence="3" key="1">
    <citation type="journal article" date="2014" name="Proc. Natl. Acad. Sci. U.S.A.">
        <title>Extensive sampling of basidiomycete genomes demonstrates inadequacy of the white-rot/brown-rot paradigm for wood decay fungi.</title>
        <authorList>
            <person name="Riley R."/>
            <person name="Salamov A.A."/>
            <person name="Brown D.W."/>
            <person name="Nagy L.G."/>
            <person name="Floudas D."/>
            <person name="Held B.W."/>
            <person name="Levasseur A."/>
            <person name="Lombard V."/>
            <person name="Morin E."/>
            <person name="Otillar R."/>
            <person name="Lindquist E.A."/>
            <person name="Sun H."/>
            <person name="LaButti K.M."/>
            <person name="Schmutz J."/>
            <person name="Jabbour D."/>
            <person name="Luo H."/>
            <person name="Baker S.E."/>
            <person name="Pisabarro A.G."/>
            <person name="Walton J.D."/>
            <person name="Blanchette R.A."/>
            <person name="Henrissat B."/>
            <person name="Martin F."/>
            <person name="Cullen D."/>
            <person name="Hibbett D.S."/>
            <person name="Grigoriev I.V."/>
        </authorList>
    </citation>
    <scope>NUCLEOTIDE SEQUENCE [LARGE SCALE GENOMIC DNA]</scope>
    <source>
        <strain evidence="3">PC15</strain>
    </source>
</reference>
<dbReference type="Proteomes" id="UP000027073">
    <property type="component" value="Unassembled WGS sequence"/>
</dbReference>
<organism evidence="2 3">
    <name type="scientific">Pleurotus ostreatus (strain PC15)</name>
    <name type="common">Oyster mushroom</name>
    <dbReference type="NCBI Taxonomy" id="1137138"/>
    <lineage>
        <taxon>Eukaryota</taxon>
        <taxon>Fungi</taxon>
        <taxon>Dikarya</taxon>
        <taxon>Basidiomycota</taxon>
        <taxon>Agaricomycotina</taxon>
        <taxon>Agaricomycetes</taxon>
        <taxon>Agaricomycetidae</taxon>
        <taxon>Agaricales</taxon>
        <taxon>Pleurotineae</taxon>
        <taxon>Pleurotaceae</taxon>
        <taxon>Pleurotus</taxon>
    </lineage>
</organism>
<accession>A0A067NV58</accession>
<name>A0A067NV58_PLEO1</name>
<proteinExistence type="predicted"/>
<feature type="compositionally biased region" description="Polar residues" evidence="1">
    <location>
        <begin position="18"/>
        <end position="30"/>
    </location>
</feature>
<evidence type="ECO:0000256" key="1">
    <source>
        <dbReference type="SAM" id="MobiDB-lite"/>
    </source>
</evidence>
<gene>
    <name evidence="2" type="ORF">PLEOSDRAFT_1069870</name>
</gene>
<dbReference type="EMBL" id="KL198005">
    <property type="protein sequence ID" value="KDQ31953.1"/>
    <property type="molecule type" value="Genomic_DNA"/>
</dbReference>
<evidence type="ECO:0000313" key="3">
    <source>
        <dbReference type="Proteomes" id="UP000027073"/>
    </source>
</evidence>
<feature type="region of interest" description="Disordered" evidence="1">
    <location>
        <begin position="1"/>
        <end position="30"/>
    </location>
</feature>
<sequence length="57" mass="6266">MNHTTPPVPTHGGLFRIRNQNQHRCSTNGGETSTVLRCCGRVMVFPGGSGLPDFRRN</sequence>